<accession>A0A0M0J5S0</accession>
<comment type="caution">
    <text evidence="5">The sequence shown here is derived from an EMBL/GenBank/DDBJ whole genome shotgun (WGS) entry which is preliminary data.</text>
</comment>
<dbReference type="InterPro" id="IPR011249">
    <property type="entry name" value="Metalloenz_LuxS/M16"/>
</dbReference>
<protein>
    <submittedName>
        <fullName evidence="5">Mitochondrial processing peptidase</fullName>
    </submittedName>
</protein>
<dbReference type="GO" id="GO:0005739">
    <property type="term" value="C:mitochondrion"/>
    <property type="evidence" value="ECO:0007669"/>
    <property type="project" value="TreeGrafter"/>
</dbReference>
<proteinExistence type="inferred from homology"/>
<dbReference type="PANTHER" id="PTHR11851">
    <property type="entry name" value="METALLOPROTEASE"/>
    <property type="match status" value="1"/>
</dbReference>
<dbReference type="Pfam" id="PF05193">
    <property type="entry name" value="Peptidase_M16_C"/>
    <property type="match status" value="1"/>
</dbReference>
<sequence>MAALAKRLPRTVLPPLSRAMWGAVEPAAQSLIVPLSNYSEPPVMTKAGAPAKVTTLANGFKVASCEMTGPATTVGVYVETGSKFDSVPGTAHVLQHMAFKSSTSKSALMMVRDAEMMGAAVSCTTGRENMVYQVDTLTASVPAAVAMLAETTLRPKLLAWELQEAGSTVEAEASSMKANHMALVQELMHPAAYGAASPLGKPLMAKPSSLGDVDPSVLGAFVSTQFVPEKMVLAAAGYDHDELVSLAKKYFGGLPKGGAAAAPPKDSYVGGEVRLLQEEPVTHFAIGFEGTGWKGADLVPLCVLNTLMGGGTSFSAGGPGKGMYTRLYQNVLNRLPFVQAASVFNSFYNETGVFGVYGAAPASEMGSLVSALLDELKKMKGAISAEELARAKMQLKASLLMNLESRPVLFEDIGRQVLTYGARTEPEALVKQIEAVTAADLTKVATKLLKSPPSVVVVGDTTAVPRYDIIAKALA</sequence>
<dbReference type="Proteomes" id="UP000037460">
    <property type="component" value="Unassembled WGS sequence"/>
</dbReference>
<comment type="function">
    <text evidence="1">Substrate recognition and binding subunit of the essential mitochondrial processing protease (MPP), which cleaves the mitochondrial sequence off newly imported precursors proteins.</text>
</comment>
<dbReference type="AlphaFoldDB" id="A0A0M0J5S0"/>
<dbReference type="PANTHER" id="PTHR11851:SF49">
    <property type="entry name" value="MITOCHONDRIAL-PROCESSING PEPTIDASE SUBUNIT ALPHA"/>
    <property type="match status" value="1"/>
</dbReference>
<name>A0A0M0J5S0_9EUKA</name>
<dbReference type="Pfam" id="PF00675">
    <property type="entry name" value="Peptidase_M16"/>
    <property type="match status" value="1"/>
</dbReference>
<reference evidence="6" key="1">
    <citation type="journal article" date="2015" name="PLoS Genet.">
        <title>Genome Sequence and Transcriptome Analyses of Chrysochromulina tobin: Metabolic Tools for Enhanced Algal Fitness in the Prominent Order Prymnesiales (Haptophyceae).</title>
        <authorList>
            <person name="Hovde B.T."/>
            <person name="Deodato C.R."/>
            <person name="Hunsperger H.M."/>
            <person name="Ryken S.A."/>
            <person name="Yost W."/>
            <person name="Jha R.K."/>
            <person name="Patterson J."/>
            <person name="Monnat R.J. Jr."/>
            <person name="Barlow S.B."/>
            <person name="Starkenburg S.R."/>
            <person name="Cattolico R.A."/>
        </authorList>
    </citation>
    <scope>NUCLEOTIDE SEQUENCE</scope>
    <source>
        <strain evidence="6">CCMP291</strain>
    </source>
</reference>
<evidence type="ECO:0000256" key="1">
    <source>
        <dbReference type="ARBA" id="ARBA00002123"/>
    </source>
</evidence>
<evidence type="ECO:0000313" key="6">
    <source>
        <dbReference type="Proteomes" id="UP000037460"/>
    </source>
</evidence>
<dbReference type="InterPro" id="IPR007863">
    <property type="entry name" value="Peptidase_M16_C"/>
</dbReference>
<dbReference type="SUPFAM" id="SSF63411">
    <property type="entry name" value="LuxS/MPP-like metallohydrolase"/>
    <property type="match status" value="2"/>
</dbReference>
<gene>
    <name evidence="5" type="ORF">Ctob_000468</name>
</gene>
<dbReference type="OrthoDB" id="10251424at2759"/>
<evidence type="ECO:0000259" key="3">
    <source>
        <dbReference type="Pfam" id="PF00675"/>
    </source>
</evidence>
<evidence type="ECO:0000259" key="4">
    <source>
        <dbReference type="Pfam" id="PF05193"/>
    </source>
</evidence>
<feature type="domain" description="Peptidase M16 N-terminal" evidence="3">
    <location>
        <begin position="62"/>
        <end position="204"/>
    </location>
</feature>
<organism evidence="5 6">
    <name type="scientific">Chrysochromulina tobinii</name>
    <dbReference type="NCBI Taxonomy" id="1460289"/>
    <lineage>
        <taxon>Eukaryota</taxon>
        <taxon>Haptista</taxon>
        <taxon>Haptophyta</taxon>
        <taxon>Prymnesiophyceae</taxon>
        <taxon>Prymnesiales</taxon>
        <taxon>Chrysochromulinaceae</taxon>
        <taxon>Chrysochromulina</taxon>
    </lineage>
</organism>
<evidence type="ECO:0000313" key="5">
    <source>
        <dbReference type="EMBL" id="KOO21553.1"/>
    </source>
</evidence>
<keyword evidence="6" id="KW-1185">Reference proteome</keyword>
<dbReference type="InterPro" id="IPR050361">
    <property type="entry name" value="MPP/UQCRC_Complex"/>
</dbReference>
<dbReference type="InterPro" id="IPR011765">
    <property type="entry name" value="Pept_M16_N"/>
</dbReference>
<feature type="domain" description="Peptidase M16 C-terminal" evidence="4">
    <location>
        <begin position="217"/>
        <end position="395"/>
    </location>
</feature>
<dbReference type="EMBL" id="JWZX01003352">
    <property type="protein sequence ID" value="KOO21553.1"/>
    <property type="molecule type" value="Genomic_DNA"/>
</dbReference>
<dbReference type="FunFam" id="3.30.830.10:FF:000039">
    <property type="entry name" value="Ubiquinol-cytochrome c reductase core subunit 2"/>
    <property type="match status" value="1"/>
</dbReference>
<comment type="similarity">
    <text evidence="2">Belongs to the peptidase M16 family.</text>
</comment>
<dbReference type="GO" id="GO:0046872">
    <property type="term" value="F:metal ion binding"/>
    <property type="evidence" value="ECO:0007669"/>
    <property type="project" value="InterPro"/>
</dbReference>
<evidence type="ECO:0000256" key="2">
    <source>
        <dbReference type="ARBA" id="ARBA00007261"/>
    </source>
</evidence>
<dbReference type="Gene3D" id="3.30.830.10">
    <property type="entry name" value="Metalloenzyme, LuxS/M16 peptidase-like"/>
    <property type="match status" value="2"/>
</dbReference>